<protein>
    <recommendedName>
        <fullName evidence="3 4">N5-carboxyaminoimidazole ribonucleotide mutase</fullName>
        <shortName evidence="3 4">N5-CAIR mutase</shortName>
        <ecNumber evidence="3 4">5.4.99.18</ecNumber>
    </recommendedName>
    <alternativeName>
        <fullName evidence="3">5-(carboxyamino)imidazole ribonucleotide mutase</fullName>
    </alternativeName>
</protein>
<evidence type="ECO:0000256" key="4">
    <source>
        <dbReference type="PIRNR" id="PIRNR001338"/>
    </source>
</evidence>
<comment type="similarity">
    <text evidence="3">Belongs to the AIR carboxylase family. Class I subfamily.</text>
</comment>
<name>A0AA51RSI4_9GAMM</name>
<dbReference type="Gene3D" id="3.40.50.1970">
    <property type="match status" value="1"/>
</dbReference>
<dbReference type="SMART" id="SM01001">
    <property type="entry name" value="AIRC"/>
    <property type="match status" value="1"/>
</dbReference>
<dbReference type="InterPro" id="IPR033747">
    <property type="entry name" value="PurE_ClassI"/>
</dbReference>
<dbReference type="KEGG" id="plei:Q9312_16335"/>
<dbReference type="InterPro" id="IPR024694">
    <property type="entry name" value="PurE_prokaryotes"/>
</dbReference>
<feature type="domain" description="PurE" evidence="6">
    <location>
        <begin position="4"/>
        <end position="155"/>
    </location>
</feature>
<feature type="binding site" evidence="3 5">
    <location>
        <position position="15"/>
    </location>
    <ligand>
        <name>substrate</name>
    </ligand>
</feature>
<comment type="pathway">
    <text evidence="3 4">Purine metabolism; IMP biosynthesis via de novo pathway; 5-amino-1-(5-phospho-D-ribosyl)imidazole-4-carboxylate from 5-amino-1-(5-phospho-D-ribosyl)imidazole (N5-CAIR route): step 2/2.</text>
</comment>
<evidence type="ECO:0000259" key="6">
    <source>
        <dbReference type="SMART" id="SM01001"/>
    </source>
</evidence>
<dbReference type="NCBIfam" id="TIGR01162">
    <property type="entry name" value="purE"/>
    <property type="match status" value="1"/>
</dbReference>
<proteinExistence type="inferred from homology"/>
<dbReference type="InterPro" id="IPR000031">
    <property type="entry name" value="PurE_dom"/>
</dbReference>
<dbReference type="PIRSF" id="PIRSF001338">
    <property type="entry name" value="AIR_carboxylase"/>
    <property type="match status" value="1"/>
</dbReference>
<dbReference type="PANTHER" id="PTHR23046">
    <property type="entry name" value="PHOSPHORIBOSYLAMINOIMIDAZOLE CARBOXYLASE CATALYTIC SUBUNIT"/>
    <property type="match status" value="1"/>
</dbReference>
<comment type="function">
    <text evidence="3 4">Catalyzes the conversion of N5-carboxyaminoimidazole ribonucleotide (N5-CAIR) to 4-carboxy-5-aminoimidazole ribonucleotide (CAIR).</text>
</comment>
<sequence>MNKPLVSIIMGSQSDWPVMEEATKVLEQLGVPYEAKVVSAHRTPERLYEFASTAHERGIKVIIAGAGGSAHLAGMAAAMTHLPVVAVPVPSKHFKGMDSLMSMVQMPRGVAVACQAVGGAGAYNAGLIATQMLALEDAELTKRLQQWRKDQTDSVATEVK</sequence>
<comment type="catalytic activity">
    <reaction evidence="3 4">
        <text>5-carboxyamino-1-(5-phospho-D-ribosyl)imidazole + H(+) = 5-amino-1-(5-phospho-D-ribosyl)imidazole-4-carboxylate</text>
        <dbReference type="Rhea" id="RHEA:13193"/>
        <dbReference type="ChEBI" id="CHEBI:15378"/>
        <dbReference type="ChEBI" id="CHEBI:58730"/>
        <dbReference type="ChEBI" id="CHEBI:77657"/>
        <dbReference type="EC" id="5.4.99.18"/>
    </reaction>
</comment>
<dbReference type="EC" id="5.4.99.18" evidence="3 4"/>
<dbReference type="GO" id="GO:0034023">
    <property type="term" value="F:5-(carboxyamino)imidazole ribonucleotide mutase activity"/>
    <property type="evidence" value="ECO:0007669"/>
    <property type="project" value="UniProtKB-UniRule"/>
</dbReference>
<evidence type="ECO:0000256" key="2">
    <source>
        <dbReference type="ARBA" id="ARBA00023235"/>
    </source>
</evidence>
<evidence type="ECO:0000256" key="1">
    <source>
        <dbReference type="ARBA" id="ARBA00022755"/>
    </source>
</evidence>
<accession>A0AA51RSI4</accession>
<reference evidence="7 8" key="1">
    <citation type="submission" date="2023-08" db="EMBL/GenBank/DDBJ databases">
        <title>Pleionea litopenaei sp. nov., isolated from stomach of juvenile Litopenaeus vannamei.</title>
        <authorList>
            <person name="Rho A.M."/>
            <person name="Hwang C.Y."/>
        </authorList>
    </citation>
    <scope>NUCLEOTIDE SEQUENCE [LARGE SCALE GENOMIC DNA]</scope>
    <source>
        <strain evidence="7 8">HL-JVS1</strain>
    </source>
</reference>
<dbReference type="HAMAP" id="MF_01929">
    <property type="entry name" value="PurE_classI"/>
    <property type="match status" value="1"/>
</dbReference>
<feature type="binding site" evidence="3 5">
    <location>
        <position position="42"/>
    </location>
    <ligand>
        <name>substrate</name>
    </ligand>
</feature>
<dbReference type="SUPFAM" id="SSF52255">
    <property type="entry name" value="N5-CAIR mutase (phosphoribosylaminoimidazole carboxylase, PurE)"/>
    <property type="match status" value="1"/>
</dbReference>
<organism evidence="7 8">
    <name type="scientific">Pleionea litopenaei</name>
    <dbReference type="NCBI Taxonomy" id="3070815"/>
    <lineage>
        <taxon>Bacteria</taxon>
        <taxon>Pseudomonadati</taxon>
        <taxon>Pseudomonadota</taxon>
        <taxon>Gammaproteobacteria</taxon>
        <taxon>Oceanospirillales</taxon>
        <taxon>Pleioneaceae</taxon>
        <taxon>Pleionea</taxon>
    </lineage>
</organism>
<dbReference type="EMBL" id="CP133548">
    <property type="protein sequence ID" value="WMS86790.1"/>
    <property type="molecule type" value="Genomic_DNA"/>
</dbReference>
<dbReference type="GO" id="GO:0016829">
    <property type="term" value="F:lyase activity"/>
    <property type="evidence" value="ECO:0007669"/>
    <property type="project" value="UniProtKB-KW"/>
</dbReference>
<keyword evidence="1 3" id="KW-0658">Purine biosynthesis</keyword>
<dbReference type="AlphaFoldDB" id="A0AA51RSI4"/>
<dbReference type="GO" id="GO:0006189">
    <property type="term" value="P:'de novo' IMP biosynthetic process"/>
    <property type="evidence" value="ECO:0007669"/>
    <property type="project" value="UniProtKB-UniRule"/>
</dbReference>
<dbReference type="Pfam" id="PF00731">
    <property type="entry name" value="AIRC"/>
    <property type="match status" value="1"/>
</dbReference>
<dbReference type="PANTHER" id="PTHR23046:SF2">
    <property type="entry name" value="PHOSPHORIBOSYLAMINOIMIDAZOLE CARBOXYLASE"/>
    <property type="match status" value="1"/>
</dbReference>
<gene>
    <name evidence="3 7" type="primary">purE</name>
    <name evidence="7" type="ORF">Q9312_16335</name>
</gene>
<evidence type="ECO:0000313" key="7">
    <source>
        <dbReference type="EMBL" id="WMS86790.1"/>
    </source>
</evidence>
<keyword evidence="7" id="KW-0456">Lyase</keyword>
<evidence type="ECO:0000256" key="5">
    <source>
        <dbReference type="PIRSR" id="PIRSR001338-1"/>
    </source>
</evidence>
<dbReference type="Proteomes" id="UP001239782">
    <property type="component" value="Chromosome"/>
</dbReference>
<dbReference type="RefSeq" id="WP_309201935.1">
    <property type="nucleotide sequence ID" value="NZ_CP133548.1"/>
</dbReference>
<keyword evidence="2 3" id="KW-0413">Isomerase</keyword>
<evidence type="ECO:0000313" key="8">
    <source>
        <dbReference type="Proteomes" id="UP001239782"/>
    </source>
</evidence>
<feature type="binding site" evidence="3 5">
    <location>
        <position position="12"/>
    </location>
    <ligand>
        <name>substrate</name>
    </ligand>
</feature>
<keyword evidence="8" id="KW-1185">Reference proteome</keyword>
<evidence type="ECO:0000256" key="3">
    <source>
        <dbReference type="HAMAP-Rule" id="MF_01929"/>
    </source>
</evidence>